<comment type="caution">
    <text evidence="14">The sequence shown here is derived from an EMBL/GenBank/DDBJ whole genome shotgun (WGS) entry which is preliminary data.</text>
</comment>
<dbReference type="GO" id="GO:0019843">
    <property type="term" value="F:rRNA binding"/>
    <property type="evidence" value="ECO:0007669"/>
    <property type="project" value="UniProtKB-KW"/>
</dbReference>
<sequence length="626" mass="71120">MNYLSVDKISKSFGARVLFQDISFGIEQGQKVALVGVNGSGKSTLLKILAGVDVPDSGEVVVANDVKVTFLNQQPEFDNSLSVIEAVLDSDEPVAKLVKEYERLLVKSATDPDATDQLTTLITRMDELDAWNYESQVKEILGRLGIHDQQQKIESLSGGQKKRVGLAKTLLEKPDLVILDEPTNHLDLEAIEWLEEYLSQSQMGIIMVTHDRYFLESVTNEIIELDQNKIFKYSGNYSYFLEKKAEREQQQVAEKEKAKNLYGKELDWMRRQPKARGTKAKYRVDAFEDIKKKAHQNLEKQQLELEVKGRRQGGKILEIDSISKSFGEKELFKHFSYIFKKGERVGIVGKNGTGKSTFLNTLTGSIKPDEGEILKGATTVMGYYKQKEPEFKAGSKVIDVVQEIAEVITMADGSTVTASRFLTLFNFAPAAQHDFVDKLSGGEKRRLQLLCVLVQNPNFLILDEPTNDLDLITLRTLEDFLSQFQGCLIIVSHDRYFMDRLVDHLFVFDKTNEIQDFPGNYSVYREYAKAKEEAEKAGVAKVETETKAAKVKTEEGRKMSYNEKREFDTLEKEMAKLNKKKEELHDLMNSGEQDHVKLAGWGAELKAIENELDEKEMRWLELSELS</sequence>
<evidence type="ECO:0000256" key="8">
    <source>
        <dbReference type="ARBA" id="ARBA00022840"/>
    </source>
</evidence>
<keyword evidence="15" id="KW-1185">Reference proteome</keyword>
<dbReference type="GO" id="GO:0005524">
    <property type="term" value="F:ATP binding"/>
    <property type="evidence" value="ECO:0007669"/>
    <property type="project" value="UniProtKB-KW"/>
</dbReference>
<dbReference type="SMART" id="SM00382">
    <property type="entry name" value="AAA"/>
    <property type="match status" value="2"/>
</dbReference>
<keyword evidence="10" id="KW-0694">RNA-binding</keyword>
<feature type="domain" description="ABC transporter" evidence="13">
    <location>
        <begin position="317"/>
        <end position="535"/>
    </location>
</feature>
<gene>
    <name evidence="14" type="ORF">JL102_08035</name>
</gene>
<evidence type="ECO:0000256" key="4">
    <source>
        <dbReference type="ARBA" id="ARBA00022730"/>
    </source>
</evidence>
<dbReference type="FunFam" id="3.40.50.300:FF:000011">
    <property type="entry name" value="Putative ABC transporter ATP-binding component"/>
    <property type="match status" value="1"/>
</dbReference>
<dbReference type="PANTHER" id="PTHR42855:SF1">
    <property type="entry name" value="ABC TRANSPORTER DOMAIN-CONTAINING PROTEIN"/>
    <property type="match status" value="1"/>
</dbReference>
<evidence type="ECO:0000259" key="13">
    <source>
        <dbReference type="PROSITE" id="PS50893"/>
    </source>
</evidence>
<keyword evidence="6" id="KW-0547">Nucleotide-binding</keyword>
<dbReference type="InterPro" id="IPR037118">
    <property type="entry name" value="Val-tRNA_synth_C_sf"/>
</dbReference>
<evidence type="ECO:0000256" key="9">
    <source>
        <dbReference type="ARBA" id="ARBA00022845"/>
    </source>
</evidence>
<dbReference type="GO" id="GO:0003677">
    <property type="term" value="F:DNA binding"/>
    <property type="evidence" value="ECO:0007669"/>
    <property type="project" value="InterPro"/>
</dbReference>
<accession>A0A937F867</accession>
<dbReference type="Proteomes" id="UP000659388">
    <property type="component" value="Unassembled WGS sequence"/>
</dbReference>
<evidence type="ECO:0000256" key="1">
    <source>
        <dbReference type="ARBA" id="ARBA00005868"/>
    </source>
</evidence>
<dbReference type="AlphaFoldDB" id="A0A937F867"/>
<dbReference type="EMBL" id="JAESIY010000004">
    <property type="protein sequence ID" value="MBL3656074.1"/>
    <property type="molecule type" value="Genomic_DNA"/>
</dbReference>
<keyword evidence="8 14" id="KW-0067">ATP-binding</keyword>
<dbReference type="CDD" id="cd03221">
    <property type="entry name" value="ABCF_EF-3"/>
    <property type="match status" value="2"/>
</dbReference>
<dbReference type="InterPro" id="IPR003439">
    <property type="entry name" value="ABC_transporter-like_ATP-bd"/>
</dbReference>
<dbReference type="GO" id="GO:0016887">
    <property type="term" value="F:ATP hydrolysis activity"/>
    <property type="evidence" value="ECO:0007669"/>
    <property type="project" value="InterPro"/>
</dbReference>
<evidence type="ECO:0000313" key="14">
    <source>
        <dbReference type="EMBL" id="MBL3656074.1"/>
    </source>
</evidence>
<keyword evidence="5" id="KW-0677">Repeat</keyword>
<comment type="similarity">
    <text evidence="1">Belongs to the ABC transporter superfamily. ABCF family. Translational throttle EttA subfamily.</text>
</comment>
<dbReference type="InterPro" id="IPR051309">
    <property type="entry name" value="ABCF_ATPase"/>
</dbReference>
<dbReference type="Gene3D" id="3.40.50.300">
    <property type="entry name" value="P-loop containing nucleotide triphosphate hydrolases"/>
    <property type="match status" value="2"/>
</dbReference>
<dbReference type="PANTHER" id="PTHR42855">
    <property type="entry name" value="ABC TRANSPORTER ATP-BINDING SUBUNIT"/>
    <property type="match status" value="1"/>
</dbReference>
<keyword evidence="7" id="KW-0378">Hydrolase</keyword>
<dbReference type="FunFam" id="3.40.50.300:FF:000183">
    <property type="entry name" value="ABC transporter ATP-binding protein yjjK"/>
    <property type="match status" value="1"/>
</dbReference>
<dbReference type="GO" id="GO:0000049">
    <property type="term" value="F:tRNA binding"/>
    <property type="evidence" value="ECO:0007669"/>
    <property type="project" value="UniProtKB-KW"/>
</dbReference>
<dbReference type="InterPro" id="IPR017871">
    <property type="entry name" value="ABC_transporter-like_CS"/>
</dbReference>
<feature type="domain" description="ABC transporter" evidence="13">
    <location>
        <begin position="4"/>
        <end position="252"/>
    </location>
</feature>
<evidence type="ECO:0000256" key="7">
    <source>
        <dbReference type="ARBA" id="ARBA00022801"/>
    </source>
</evidence>
<dbReference type="PROSITE" id="PS50893">
    <property type="entry name" value="ABC_TRANSPORTER_2"/>
    <property type="match status" value="2"/>
</dbReference>
<dbReference type="InterPro" id="IPR003593">
    <property type="entry name" value="AAA+_ATPase"/>
</dbReference>
<dbReference type="RefSeq" id="WP_202243861.1">
    <property type="nucleotide sequence ID" value="NZ_JAESIY010000004.1"/>
</dbReference>
<dbReference type="Pfam" id="PF16326">
    <property type="entry name" value="ABC_tran_CTD"/>
    <property type="match status" value="1"/>
</dbReference>
<keyword evidence="12" id="KW-0175">Coiled coil</keyword>
<dbReference type="Pfam" id="PF00005">
    <property type="entry name" value="ABC_tran"/>
    <property type="match status" value="2"/>
</dbReference>
<organism evidence="14 15">
    <name type="scientific">Fulvivirga sediminis</name>
    <dbReference type="NCBI Taxonomy" id="2803949"/>
    <lineage>
        <taxon>Bacteria</taxon>
        <taxon>Pseudomonadati</taxon>
        <taxon>Bacteroidota</taxon>
        <taxon>Cytophagia</taxon>
        <taxon>Cytophagales</taxon>
        <taxon>Fulvivirgaceae</taxon>
        <taxon>Fulvivirga</taxon>
    </lineage>
</organism>
<evidence type="ECO:0000256" key="2">
    <source>
        <dbReference type="ARBA" id="ARBA00022490"/>
    </source>
</evidence>
<keyword evidence="4" id="KW-0699">rRNA-binding</keyword>
<protein>
    <submittedName>
        <fullName evidence="14">ABC-F family ATP-binding cassette domain-containing protein</fullName>
    </submittedName>
</protein>
<evidence type="ECO:0000256" key="3">
    <source>
        <dbReference type="ARBA" id="ARBA00022555"/>
    </source>
</evidence>
<dbReference type="Gene3D" id="1.10.287.380">
    <property type="entry name" value="Valyl-tRNA synthetase, C-terminal domain"/>
    <property type="match status" value="1"/>
</dbReference>
<evidence type="ECO:0000256" key="5">
    <source>
        <dbReference type="ARBA" id="ARBA00022737"/>
    </source>
</evidence>
<evidence type="ECO:0000256" key="6">
    <source>
        <dbReference type="ARBA" id="ARBA00022741"/>
    </source>
</evidence>
<keyword evidence="2" id="KW-0963">Cytoplasm</keyword>
<keyword evidence="3" id="KW-0820">tRNA-binding</keyword>
<dbReference type="InterPro" id="IPR027417">
    <property type="entry name" value="P-loop_NTPase"/>
</dbReference>
<proteinExistence type="inferred from homology"/>
<dbReference type="GO" id="GO:0006412">
    <property type="term" value="P:translation"/>
    <property type="evidence" value="ECO:0007669"/>
    <property type="project" value="UniProtKB-KW"/>
</dbReference>
<dbReference type="SUPFAM" id="SSF52540">
    <property type="entry name" value="P-loop containing nucleoside triphosphate hydrolases"/>
    <property type="match status" value="2"/>
</dbReference>
<dbReference type="GO" id="GO:0006417">
    <property type="term" value="P:regulation of translation"/>
    <property type="evidence" value="ECO:0007669"/>
    <property type="project" value="UniProtKB-KW"/>
</dbReference>
<dbReference type="InterPro" id="IPR032781">
    <property type="entry name" value="ABC_tran_Xtn"/>
</dbReference>
<keyword evidence="9" id="KW-0810">Translation regulation</keyword>
<dbReference type="InterPro" id="IPR032524">
    <property type="entry name" value="ABC_tran_C"/>
</dbReference>
<evidence type="ECO:0000256" key="10">
    <source>
        <dbReference type="ARBA" id="ARBA00022884"/>
    </source>
</evidence>
<name>A0A937F867_9BACT</name>
<reference evidence="14" key="1">
    <citation type="submission" date="2021-01" db="EMBL/GenBank/DDBJ databases">
        <title>Fulvivirga kasyanovii gen. nov., sp nov., a novel member of the phylum Bacteroidetes isolated from seawater in a mussel farm.</title>
        <authorList>
            <person name="Zhao L.-H."/>
            <person name="Wang Z.-J."/>
        </authorList>
    </citation>
    <scope>NUCLEOTIDE SEQUENCE</scope>
    <source>
        <strain evidence="14">2943</strain>
    </source>
</reference>
<dbReference type="PROSITE" id="PS00211">
    <property type="entry name" value="ABC_TRANSPORTER_1"/>
    <property type="match status" value="2"/>
</dbReference>
<evidence type="ECO:0000313" key="15">
    <source>
        <dbReference type="Proteomes" id="UP000659388"/>
    </source>
</evidence>
<feature type="coiled-coil region" evidence="12">
    <location>
        <begin position="245"/>
        <end position="304"/>
    </location>
</feature>
<evidence type="ECO:0000256" key="12">
    <source>
        <dbReference type="SAM" id="Coils"/>
    </source>
</evidence>
<feature type="coiled-coil region" evidence="12">
    <location>
        <begin position="560"/>
        <end position="625"/>
    </location>
</feature>
<evidence type="ECO:0000256" key="11">
    <source>
        <dbReference type="ARBA" id="ARBA00022917"/>
    </source>
</evidence>
<keyword evidence="11" id="KW-0648">Protein biosynthesis</keyword>
<dbReference type="Pfam" id="PF12848">
    <property type="entry name" value="ABC_tran_Xtn"/>
    <property type="match status" value="1"/>
</dbReference>